<feature type="domain" description="TauD/TfdA-like" evidence="4">
    <location>
        <begin position="103"/>
        <end position="382"/>
    </location>
</feature>
<feature type="compositionally biased region" description="Polar residues" evidence="3">
    <location>
        <begin position="1"/>
        <end position="25"/>
    </location>
</feature>
<dbReference type="InterPro" id="IPR042098">
    <property type="entry name" value="TauD-like_sf"/>
</dbReference>
<evidence type="ECO:0000313" key="5">
    <source>
        <dbReference type="EMBL" id="KAK5543487.1"/>
    </source>
</evidence>
<dbReference type="EMBL" id="JAXLQG010000002">
    <property type="protein sequence ID" value="KAK5543487.1"/>
    <property type="molecule type" value="Genomic_DNA"/>
</dbReference>
<dbReference type="Pfam" id="PF02668">
    <property type="entry name" value="TauD"/>
    <property type="match status" value="1"/>
</dbReference>
<evidence type="ECO:0000313" key="6">
    <source>
        <dbReference type="Proteomes" id="UP001345827"/>
    </source>
</evidence>
<keyword evidence="2" id="KW-0045">Antibiotic biosynthesis</keyword>
<protein>
    <recommendedName>
        <fullName evidence="4">TauD/TfdA-like domain-containing protein</fullName>
    </recommendedName>
</protein>
<dbReference type="Gene3D" id="3.60.130.10">
    <property type="entry name" value="Clavaminate synthase-like"/>
    <property type="match status" value="1"/>
</dbReference>
<feature type="region of interest" description="Disordered" evidence="3">
    <location>
        <begin position="1"/>
        <end position="40"/>
    </location>
</feature>
<evidence type="ECO:0000256" key="2">
    <source>
        <dbReference type="ARBA" id="ARBA00023194"/>
    </source>
</evidence>
<accession>A0AAV9QJN0</accession>
<dbReference type="PANTHER" id="PTHR10696">
    <property type="entry name" value="GAMMA-BUTYROBETAINE HYDROXYLASE-RELATED"/>
    <property type="match status" value="1"/>
</dbReference>
<dbReference type="InterPro" id="IPR003819">
    <property type="entry name" value="TauD/TfdA-like"/>
</dbReference>
<sequence length="421" mass="46849">MAPTAISSASSHTPIPSKAQPTSPSKEIDRSIFPDGFKTSGQHPPLYDKLYPYSAFPKHITGPTVWSSSDYASHAEQWTHVFSATEIAELSSAADAFLAQNLPLTGINQGNFPLPSMAASLSAMRNELLNGKGFILYKGFPVDEWGNHKSAVAYMGLGTYIGYPVSQNGRGHILGHVKDLGEDSRAIDKVRIYRTNARQFFHADDSDVVGLLCIARAQEGGESDVACVHAVWNILQAEYPDVAELLTQPIWYFDRKGEVSVGEEPYIRTSVFYLETPQPQPEPDDHQNQTGAEQRVYCKWDPYYVRSLSRFSDAGLIPALSAAQVHALETLEAVCNRVKLHMILEIGDIQFLSNEHILHARTEYRDYAPETGMPRRHLMRLWLSTPVSEGGWRLPFHDADERKRGGIQVDDTPPVARLDAD</sequence>
<proteinExistence type="predicted"/>
<dbReference type="GO" id="GO:0017000">
    <property type="term" value="P:antibiotic biosynthetic process"/>
    <property type="evidence" value="ECO:0007669"/>
    <property type="project" value="UniProtKB-KW"/>
</dbReference>
<evidence type="ECO:0000259" key="4">
    <source>
        <dbReference type="Pfam" id="PF02668"/>
    </source>
</evidence>
<name>A0AAV9QJN0_9PEZI</name>
<evidence type="ECO:0000256" key="1">
    <source>
        <dbReference type="ARBA" id="ARBA00023002"/>
    </source>
</evidence>
<reference evidence="5 6" key="1">
    <citation type="submission" date="2023-06" db="EMBL/GenBank/DDBJ databases">
        <title>Black Yeasts Isolated from many extreme environments.</title>
        <authorList>
            <person name="Coleine C."/>
            <person name="Stajich J.E."/>
            <person name="Selbmann L."/>
        </authorList>
    </citation>
    <scope>NUCLEOTIDE SEQUENCE [LARGE SCALE GENOMIC DNA]</scope>
    <source>
        <strain evidence="5 6">CCFEE 5887</strain>
    </source>
</reference>
<dbReference type="SUPFAM" id="SSF51197">
    <property type="entry name" value="Clavaminate synthase-like"/>
    <property type="match status" value="1"/>
</dbReference>
<evidence type="ECO:0000256" key="3">
    <source>
        <dbReference type="SAM" id="MobiDB-lite"/>
    </source>
</evidence>
<dbReference type="PANTHER" id="PTHR10696:SF56">
    <property type="entry name" value="TAUD_TFDA-LIKE DOMAIN-CONTAINING PROTEIN"/>
    <property type="match status" value="1"/>
</dbReference>
<dbReference type="Proteomes" id="UP001345827">
    <property type="component" value="Unassembled WGS sequence"/>
</dbReference>
<keyword evidence="1" id="KW-0560">Oxidoreductase</keyword>
<comment type="caution">
    <text evidence="5">The sequence shown here is derived from an EMBL/GenBank/DDBJ whole genome shotgun (WGS) entry which is preliminary data.</text>
</comment>
<dbReference type="GO" id="GO:0016491">
    <property type="term" value="F:oxidoreductase activity"/>
    <property type="evidence" value="ECO:0007669"/>
    <property type="project" value="UniProtKB-KW"/>
</dbReference>
<dbReference type="AlphaFoldDB" id="A0AAV9QJN0"/>
<dbReference type="InterPro" id="IPR050411">
    <property type="entry name" value="AlphaKG_dependent_hydroxylases"/>
</dbReference>
<organism evidence="5 6">
    <name type="scientific">Vermiconidia calcicola</name>
    <dbReference type="NCBI Taxonomy" id="1690605"/>
    <lineage>
        <taxon>Eukaryota</taxon>
        <taxon>Fungi</taxon>
        <taxon>Dikarya</taxon>
        <taxon>Ascomycota</taxon>
        <taxon>Pezizomycotina</taxon>
        <taxon>Dothideomycetes</taxon>
        <taxon>Dothideomycetidae</taxon>
        <taxon>Mycosphaerellales</taxon>
        <taxon>Extremaceae</taxon>
        <taxon>Vermiconidia</taxon>
    </lineage>
</organism>
<keyword evidence="6" id="KW-1185">Reference proteome</keyword>
<gene>
    <name evidence="5" type="ORF">LTR25_001101</name>
</gene>